<gene>
    <name evidence="2" type="ORF">SISNIDRAFT_486374</name>
</gene>
<protein>
    <submittedName>
        <fullName evidence="2">Uncharacterized protein</fullName>
    </submittedName>
</protein>
<name>A0A164TFG7_9AGAM</name>
<keyword evidence="3" id="KW-1185">Reference proteome</keyword>
<reference evidence="2 3" key="1">
    <citation type="journal article" date="2016" name="Mol. Biol. Evol.">
        <title>Comparative Genomics of Early-Diverging Mushroom-Forming Fungi Provides Insights into the Origins of Lignocellulose Decay Capabilities.</title>
        <authorList>
            <person name="Nagy L.G."/>
            <person name="Riley R."/>
            <person name="Tritt A."/>
            <person name="Adam C."/>
            <person name="Daum C."/>
            <person name="Floudas D."/>
            <person name="Sun H."/>
            <person name="Yadav J.S."/>
            <person name="Pangilinan J."/>
            <person name="Larsson K.H."/>
            <person name="Matsuura K."/>
            <person name="Barry K."/>
            <person name="Labutti K."/>
            <person name="Kuo R."/>
            <person name="Ohm R.A."/>
            <person name="Bhattacharya S.S."/>
            <person name="Shirouzu T."/>
            <person name="Yoshinaga Y."/>
            <person name="Martin F.M."/>
            <person name="Grigoriev I.V."/>
            <person name="Hibbett D.S."/>
        </authorList>
    </citation>
    <scope>NUCLEOTIDE SEQUENCE [LARGE SCALE GENOMIC DNA]</scope>
    <source>
        <strain evidence="2 3">HHB9708</strain>
    </source>
</reference>
<dbReference type="Proteomes" id="UP000076722">
    <property type="component" value="Unassembled WGS sequence"/>
</dbReference>
<dbReference type="InterPro" id="IPR046521">
    <property type="entry name" value="DUF6698"/>
</dbReference>
<proteinExistence type="predicted"/>
<organism evidence="2 3">
    <name type="scientific">Sistotremastrum niveocremeum HHB9708</name>
    <dbReference type="NCBI Taxonomy" id="1314777"/>
    <lineage>
        <taxon>Eukaryota</taxon>
        <taxon>Fungi</taxon>
        <taxon>Dikarya</taxon>
        <taxon>Basidiomycota</taxon>
        <taxon>Agaricomycotina</taxon>
        <taxon>Agaricomycetes</taxon>
        <taxon>Sistotremastrales</taxon>
        <taxon>Sistotremastraceae</taxon>
        <taxon>Sertulicium</taxon>
        <taxon>Sertulicium niveocremeum</taxon>
    </lineage>
</organism>
<dbReference type="Pfam" id="PF20414">
    <property type="entry name" value="DUF6698"/>
    <property type="match status" value="1"/>
</dbReference>
<evidence type="ECO:0000313" key="2">
    <source>
        <dbReference type="EMBL" id="KZS92322.1"/>
    </source>
</evidence>
<dbReference type="AlphaFoldDB" id="A0A164TFG7"/>
<dbReference type="EMBL" id="KV419410">
    <property type="protein sequence ID" value="KZS92322.1"/>
    <property type="molecule type" value="Genomic_DNA"/>
</dbReference>
<feature type="region of interest" description="Disordered" evidence="1">
    <location>
        <begin position="145"/>
        <end position="181"/>
    </location>
</feature>
<accession>A0A164TFG7</accession>
<evidence type="ECO:0000256" key="1">
    <source>
        <dbReference type="SAM" id="MobiDB-lite"/>
    </source>
</evidence>
<evidence type="ECO:0000313" key="3">
    <source>
        <dbReference type="Proteomes" id="UP000076722"/>
    </source>
</evidence>
<sequence length="343" mass="38782">MTYSCICGMVVSYRIPTTRWRVFLQTTLLVHVWKWLHLGWRGKADPGHRRESQKYLLTLRSLIYVSHLVYFVPSGEGRRGDGFQLERHYWYLDSMLAKEGAASQAILKWWRKQIWPDENDATPSAQLKAPAGGYAVILARRKAAQGVQPTSTPAAQPASGPVPSSSPRPHRTSDNAVDEEDDLEDIMALKKILGKKPDTAKDALRQLKTIARSQDDLQVLQEILDSQLSQTHDSQLSQFDTHDSQVSNLDGRHKNNRTWSIISSARFCHCLKPVYIQFVPDPKMLPQDPAVPRNDTASAIIGSHSLTRCDFSLGCQFAFDMCLSLLIQQNCLKFLYVVVVQHK</sequence>